<evidence type="ECO:0000256" key="2">
    <source>
        <dbReference type="ARBA" id="ARBA00005582"/>
    </source>
</evidence>
<evidence type="ECO:0000313" key="6">
    <source>
        <dbReference type="EMBL" id="GGJ84716.1"/>
    </source>
</evidence>
<dbReference type="PRINTS" id="PR00502">
    <property type="entry name" value="NUDIXFAMILY"/>
</dbReference>
<organism evidence="6 7">
    <name type="scientific">Agromyces bauzanensis</name>
    <dbReference type="NCBI Taxonomy" id="1308924"/>
    <lineage>
        <taxon>Bacteria</taxon>
        <taxon>Bacillati</taxon>
        <taxon>Actinomycetota</taxon>
        <taxon>Actinomycetes</taxon>
        <taxon>Micrococcales</taxon>
        <taxon>Microbacteriaceae</taxon>
        <taxon>Agromyces</taxon>
    </lineage>
</organism>
<comment type="cofactor">
    <cofactor evidence="1">
        <name>Mg(2+)</name>
        <dbReference type="ChEBI" id="CHEBI:18420"/>
    </cofactor>
</comment>
<protein>
    <recommendedName>
        <fullName evidence="5">Nudix hydrolase domain-containing protein</fullName>
    </recommendedName>
</protein>
<dbReference type="Gene3D" id="3.90.79.10">
    <property type="entry name" value="Nucleoside Triphosphate Pyrophosphohydrolase"/>
    <property type="match status" value="1"/>
</dbReference>
<evidence type="ECO:0000313" key="7">
    <source>
        <dbReference type="Proteomes" id="UP000636956"/>
    </source>
</evidence>
<dbReference type="RefSeq" id="WP_188743653.1">
    <property type="nucleotide sequence ID" value="NZ_BAABFW010000023.1"/>
</dbReference>
<keyword evidence="3 4" id="KW-0378">Hydrolase</keyword>
<dbReference type="PANTHER" id="PTHR43046">
    <property type="entry name" value="GDP-MANNOSE MANNOSYL HYDROLASE"/>
    <property type="match status" value="1"/>
</dbReference>
<dbReference type="InterPro" id="IPR015797">
    <property type="entry name" value="NUDIX_hydrolase-like_dom_sf"/>
</dbReference>
<dbReference type="InterPro" id="IPR000086">
    <property type="entry name" value="NUDIX_hydrolase_dom"/>
</dbReference>
<dbReference type="EMBL" id="BMMD01000013">
    <property type="protein sequence ID" value="GGJ84716.1"/>
    <property type="molecule type" value="Genomic_DNA"/>
</dbReference>
<dbReference type="InterPro" id="IPR020084">
    <property type="entry name" value="NUDIX_hydrolase_CS"/>
</dbReference>
<dbReference type="PANTHER" id="PTHR43046:SF16">
    <property type="entry name" value="ADP-RIBOSE PYROPHOSPHATASE YJHB-RELATED"/>
    <property type="match status" value="1"/>
</dbReference>
<name>A0A917PMW2_9MICO</name>
<dbReference type="PROSITE" id="PS00893">
    <property type="entry name" value="NUDIX_BOX"/>
    <property type="match status" value="1"/>
</dbReference>
<sequence length="144" mass="15004">MSGSTSAQQGGSRGARRVAAVSAVVTDAAGRYLLVQRSVSPEAGRWTLPGGRAEPGEPLPDAAAREVLEETGLRVRVGGELGTLERAAPDGGVFEIHCFAAEYRGGAPIASSDAAAVRWAAADELPALELTRGLRELLVRWRLG</sequence>
<dbReference type="InterPro" id="IPR020476">
    <property type="entry name" value="Nudix_hydrolase"/>
</dbReference>
<dbReference type="SUPFAM" id="SSF55811">
    <property type="entry name" value="Nudix"/>
    <property type="match status" value="1"/>
</dbReference>
<gene>
    <name evidence="6" type="ORF">GCM10011372_23780</name>
</gene>
<evidence type="ECO:0000259" key="5">
    <source>
        <dbReference type="PROSITE" id="PS51462"/>
    </source>
</evidence>
<evidence type="ECO:0000256" key="1">
    <source>
        <dbReference type="ARBA" id="ARBA00001946"/>
    </source>
</evidence>
<comment type="caution">
    <text evidence="6">The sequence shown here is derived from an EMBL/GenBank/DDBJ whole genome shotgun (WGS) entry which is preliminary data.</text>
</comment>
<proteinExistence type="inferred from homology"/>
<reference evidence="6" key="2">
    <citation type="submission" date="2020-09" db="EMBL/GenBank/DDBJ databases">
        <authorList>
            <person name="Sun Q."/>
            <person name="Zhou Y."/>
        </authorList>
    </citation>
    <scope>NUCLEOTIDE SEQUENCE</scope>
    <source>
        <strain evidence="6">CGMCC 1.8984</strain>
    </source>
</reference>
<accession>A0A917PMW2</accession>
<dbReference type="AlphaFoldDB" id="A0A917PMW2"/>
<evidence type="ECO:0000256" key="4">
    <source>
        <dbReference type="RuleBase" id="RU003476"/>
    </source>
</evidence>
<comment type="similarity">
    <text evidence="2 4">Belongs to the Nudix hydrolase family.</text>
</comment>
<reference evidence="6" key="1">
    <citation type="journal article" date="2014" name="Int. J. Syst. Evol. Microbiol.">
        <title>Complete genome sequence of Corynebacterium casei LMG S-19264T (=DSM 44701T), isolated from a smear-ripened cheese.</title>
        <authorList>
            <consortium name="US DOE Joint Genome Institute (JGI-PGF)"/>
            <person name="Walter F."/>
            <person name="Albersmeier A."/>
            <person name="Kalinowski J."/>
            <person name="Ruckert C."/>
        </authorList>
    </citation>
    <scope>NUCLEOTIDE SEQUENCE</scope>
    <source>
        <strain evidence="6">CGMCC 1.8984</strain>
    </source>
</reference>
<dbReference type="GO" id="GO:0016787">
    <property type="term" value="F:hydrolase activity"/>
    <property type="evidence" value="ECO:0007669"/>
    <property type="project" value="UniProtKB-KW"/>
</dbReference>
<feature type="domain" description="Nudix hydrolase" evidence="5">
    <location>
        <begin position="16"/>
        <end position="143"/>
    </location>
</feature>
<dbReference type="PROSITE" id="PS51462">
    <property type="entry name" value="NUDIX"/>
    <property type="match status" value="1"/>
</dbReference>
<dbReference type="Proteomes" id="UP000636956">
    <property type="component" value="Unassembled WGS sequence"/>
</dbReference>
<evidence type="ECO:0000256" key="3">
    <source>
        <dbReference type="ARBA" id="ARBA00022801"/>
    </source>
</evidence>
<dbReference type="Pfam" id="PF00293">
    <property type="entry name" value="NUDIX"/>
    <property type="match status" value="1"/>
</dbReference>
<keyword evidence="7" id="KW-1185">Reference proteome</keyword>